<protein>
    <submittedName>
        <fullName evidence="2">Uncharacterized protein</fullName>
    </submittedName>
</protein>
<evidence type="ECO:0000256" key="1">
    <source>
        <dbReference type="SAM" id="MobiDB-lite"/>
    </source>
</evidence>
<evidence type="ECO:0000313" key="3">
    <source>
        <dbReference type="Proteomes" id="UP000053676"/>
    </source>
</evidence>
<name>W2TAM5_NECAM</name>
<accession>W2TAM5</accession>
<dbReference type="EMBL" id="KI659651">
    <property type="protein sequence ID" value="ETN79085.1"/>
    <property type="molecule type" value="Genomic_DNA"/>
</dbReference>
<dbReference type="KEGG" id="nai:NECAME_10032"/>
<organism evidence="2 3">
    <name type="scientific">Necator americanus</name>
    <name type="common">Human hookworm</name>
    <dbReference type="NCBI Taxonomy" id="51031"/>
    <lineage>
        <taxon>Eukaryota</taxon>
        <taxon>Metazoa</taxon>
        <taxon>Ecdysozoa</taxon>
        <taxon>Nematoda</taxon>
        <taxon>Chromadorea</taxon>
        <taxon>Rhabditida</taxon>
        <taxon>Rhabditina</taxon>
        <taxon>Rhabditomorpha</taxon>
        <taxon>Strongyloidea</taxon>
        <taxon>Ancylostomatidae</taxon>
        <taxon>Bunostominae</taxon>
        <taxon>Necator</taxon>
    </lineage>
</organism>
<gene>
    <name evidence="2" type="ORF">NECAME_10032</name>
</gene>
<sequence length="66" mass="8072">MDFMEKGNLGEIQEKKSGQHSPKLRAMQREYIRNPEHLQTLQLHLSYTRSTDLWIDRLKRIYWDKI</sequence>
<feature type="region of interest" description="Disordered" evidence="1">
    <location>
        <begin position="1"/>
        <end position="23"/>
    </location>
</feature>
<dbReference type="AlphaFoldDB" id="W2TAM5"/>
<dbReference type="Proteomes" id="UP000053676">
    <property type="component" value="Unassembled WGS sequence"/>
</dbReference>
<reference evidence="3" key="1">
    <citation type="journal article" date="2014" name="Nat. Genet.">
        <title>Genome of the human hookworm Necator americanus.</title>
        <authorList>
            <person name="Tang Y.T."/>
            <person name="Gao X."/>
            <person name="Rosa B.A."/>
            <person name="Abubucker S."/>
            <person name="Hallsworth-Pepin K."/>
            <person name="Martin J."/>
            <person name="Tyagi R."/>
            <person name="Heizer E."/>
            <person name="Zhang X."/>
            <person name="Bhonagiri-Palsikar V."/>
            <person name="Minx P."/>
            <person name="Warren W.C."/>
            <person name="Wang Q."/>
            <person name="Zhan B."/>
            <person name="Hotez P.J."/>
            <person name="Sternberg P.W."/>
            <person name="Dougall A."/>
            <person name="Gaze S.T."/>
            <person name="Mulvenna J."/>
            <person name="Sotillo J."/>
            <person name="Ranganathan S."/>
            <person name="Rabelo E.M."/>
            <person name="Wilson R.K."/>
            <person name="Felgner P.L."/>
            <person name="Bethony J."/>
            <person name="Hawdon J.M."/>
            <person name="Gasser R.B."/>
            <person name="Loukas A."/>
            <person name="Mitreva M."/>
        </authorList>
    </citation>
    <scope>NUCLEOTIDE SEQUENCE [LARGE SCALE GENOMIC DNA]</scope>
</reference>
<keyword evidence="3" id="KW-1185">Reference proteome</keyword>
<evidence type="ECO:0000313" key="2">
    <source>
        <dbReference type="EMBL" id="ETN79085.1"/>
    </source>
</evidence>
<proteinExistence type="predicted"/>